<dbReference type="Gene3D" id="3.10.450.10">
    <property type="match status" value="1"/>
</dbReference>
<dbReference type="InterPro" id="IPR018073">
    <property type="entry name" value="Prot_inh_cystat_CS"/>
</dbReference>
<dbReference type="PROSITE" id="PS00287">
    <property type="entry name" value="CYSTATIN"/>
    <property type="match status" value="1"/>
</dbReference>
<dbReference type="GO" id="GO:0010716">
    <property type="term" value="P:negative regulation of extracellular matrix disassembly"/>
    <property type="evidence" value="ECO:0007669"/>
    <property type="project" value="Ensembl"/>
</dbReference>
<dbReference type="GO" id="GO:0031982">
    <property type="term" value="C:vesicle"/>
    <property type="evidence" value="ECO:0007669"/>
    <property type="project" value="TreeGrafter"/>
</dbReference>
<dbReference type="SUPFAM" id="SSF54403">
    <property type="entry name" value="Cystatin/monellin"/>
    <property type="match status" value="1"/>
</dbReference>
<evidence type="ECO:0000313" key="6">
    <source>
        <dbReference type="Proteomes" id="UP000233100"/>
    </source>
</evidence>
<dbReference type="GO" id="GO:0004869">
    <property type="term" value="F:cysteine-type endopeptidase inhibitor activity"/>
    <property type="evidence" value="ECO:0007669"/>
    <property type="project" value="Ensembl"/>
</dbReference>
<dbReference type="GO" id="GO:0097435">
    <property type="term" value="P:supramolecular fiber organization"/>
    <property type="evidence" value="ECO:0007669"/>
    <property type="project" value="Ensembl"/>
</dbReference>
<feature type="compositionally biased region" description="Low complexity" evidence="3">
    <location>
        <begin position="56"/>
        <end position="78"/>
    </location>
</feature>
<keyword evidence="2" id="KW-1015">Disulfide bond</keyword>
<feature type="region of interest" description="Disordered" evidence="3">
    <location>
        <begin position="1"/>
        <end position="97"/>
    </location>
</feature>
<gene>
    <name evidence="5" type="primary">CST3</name>
</gene>
<dbReference type="GO" id="GO:0010711">
    <property type="term" value="P:negative regulation of collagen catabolic process"/>
    <property type="evidence" value="ECO:0007669"/>
    <property type="project" value="Ensembl"/>
</dbReference>
<dbReference type="InterPro" id="IPR046350">
    <property type="entry name" value="Cystatin_sf"/>
</dbReference>
<dbReference type="CDD" id="cd00042">
    <property type="entry name" value="CY"/>
    <property type="match status" value="1"/>
</dbReference>
<feature type="compositionally biased region" description="Basic and acidic residues" evidence="3">
    <location>
        <begin position="1"/>
        <end position="37"/>
    </location>
</feature>
<dbReference type="PANTHER" id="PTHR46186">
    <property type="entry name" value="CYSTATIN"/>
    <property type="match status" value="1"/>
</dbReference>
<dbReference type="GO" id="GO:0005794">
    <property type="term" value="C:Golgi apparatus"/>
    <property type="evidence" value="ECO:0007669"/>
    <property type="project" value="Ensembl"/>
</dbReference>
<dbReference type="PANTHER" id="PTHR46186:SF10">
    <property type="entry name" value="CYSTATIN-C"/>
    <property type="match status" value="1"/>
</dbReference>
<organism evidence="5 6">
    <name type="scientific">Macaca fascicularis</name>
    <name type="common">Crab-eating macaque</name>
    <name type="synonym">Cynomolgus monkey</name>
    <dbReference type="NCBI Taxonomy" id="9541"/>
    <lineage>
        <taxon>Eukaryota</taxon>
        <taxon>Metazoa</taxon>
        <taxon>Chordata</taxon>
        <taxon>Craniata</taxon>
        <taxon>Vertebrata</taxon>
        <taxon>Euteleostomi</taxon>
        <taxon>Mammalia</taxon>
        <taxon>Eutheria</taxon>
        <taxon>Euarchontoglires</taxon>
        <taxon>Primates</taxon>
        <taxon>Haplorrhini</taxon>
        <taxon>Catarrhini</taxon>
        <taxon>Cercopithecidae</taxon>
        <taxon>Cercopithecinae</taxon>
        <taxon>Macaca</taxon>
    </lineage>
</organism>
<sequence>MEGGRERGERRREREGGGKGEEGGRGRGEGEGREAGRKQGASSSSRAFSRVLAENGRGSARPAAPAGHPGSGSGSEPRGWSESRKPPRLVGGPMDASVEEEGVRRALDFAVSEYNKASNDMYHSRALQVVRARKQIVAGVNYFLDVELGRTTCTKTQPNLDNCPFHEQPHLKRKAFCSFQIYTVPWQAQVSKLGWDLVHVVRPNSTSRK</sequence>
<accession>A0A7N9D6T3</accession>
<feature type="domain" description="Cystatin" evidence="4">
    <location>
        <begin position="88"/>
        <end position="196"/>
    </location>
</feature>
<dbReference type="Pfam" id="PF00031">
    <property type="entry name" value="Cystatin"/>
    <property type="match status" value="1"/>
</dbReference>
<dbReference type="GO" id="GO:0005615">
    <property type="term" value="C:extracellular space"/>
    <property type="evidence" value="ECO:0007669"/>
    <property type="project" value="Ensembl"/>
</dbReference>
<dbReference type="FunFam" id="3.10.450.10:FF:000004">
    <property type="entry name" value="Cystatin C"/>
    <property type="match status" value="1"/>
</dbReference>
<dbReference type="GO" id="GO:0042802">
    <property type="term" value="F:identical protein binding"/>
    <property type="evidence" value="ECO:0007669"/>
    <property type="project" value="Ensembl"/>
</dbReference>
<protein>
    <submittedName>
        <fullName evidence="5">Cystatin C</fullName>
    </submittedName>
</protein>
<reference evidence="5 6" key="1">
    <citation type="submission" date="2013-03" db="EMBL/GenBank/DDBJ databases">
        <authorList>
            <person name="Warren W."/>
            <person name="Wilson R.K."/>
        </authorList>
    </citation>
    <scope>NUCLEOTIDE SEQUENCE</scope>
</reference>
<evidence type="ECO:0000256" key="2">
    <source>
        <dbReference type="ARBA" id="ARBA00023157"/>
    </source>
</evidence>
<reference evidence="5" key="3">
    <citation type="submission" date="2025-09" db="UniProtKB">
        <authorList>
            <consortium name="Ensembl"/>
        </authorList>
    </citation>
    <scope>IDENTIFICATION</scope>
</reference>
<dbReference type="GO" id="GO:0045861">
    <property type="term" value="P:negative regulation of proteolysis"/>
    <property type="evidence" value="ECO:0007669"/>
    <property type="project" value="Ensembl"/>
</dbReference>
<dbReference type="GeneTree" id="ENSGT00940000154755"/>
<proteinExistence type="inferred from homology"/>
<dbReference type="GO" id="GO:0060313">
    <property type="term" value="P:negative regulation of blood vessel remodeling"/>
    <property type="evidence" value="ECO:0007669"/>
    <property type="project" value="Ensembl"/>
</dbReference>
<evidence type="ECO:0000256" key="1">
    <source>
        <dbReference type="ARBA" id="ARBA00009403"/>
    </source>
</evidence>
<reference evidence="5" key="2">
    <citation type="submission" date="2025-08" db="UniProtKB">
        <authorList>
            <consortium name="Ensembl"/>
        </authorList>
    </citation>
    <scope>IDENTIFICATION</scope>
</reference>
<dbReference type="GO" id="GO:0002020">
    <property type="term" value="F:protease binding"/>
    <property type="evidence" value="ECO:0007669"/>
    <property type="project" value="Ensembl"/>
</dbReference>
<dbReference type="GO" id="GO:0001540">
    <property type="term" value="F:amyloid-beta binding"/>
    <property type="evidence" value="ECO:0007669"/>
    <property type="project" value="Ensembl"/>
</dbReference>
<comment type="similarity">
    <text evidence="1">Belongs to the cystatin family.</text>
</comment>
<evidence type="ECO:0000313" key="5">
    <source>
        <dbReference type="Ensembl" id="ENSMFAP00000061351.1"/>
    </source>
</evidence>
<dbReference type="InterPro" id="IPR000010">
    <property type="entry name" value="Cystatin_dom"/>
</dbReference>
<dbReference type="GO" id="GO:0005886">
    <property type="term" value="C:plasma membrane"/>
    <property type="evidence" value="ECO:0007669"/>
    <property type="project" value="Ensembl"/>
</dbReference>
<keyword evidence="6" id="KW-1185">Reference proteome</keyword>
<evidence type="ECO:0000259" key="4">
    <source>
        <dbReference type="SMART" id="SM00043"/>
    </source>
</evidence>
<dbReference type="AlphaFoldDB" id="A0A7N9D6T3"/>
<dbReference type="GO" id="GO:0006952">
    <property type="term" value="P:defense response"/>
    <property type="evidence" value="ECO:0007669"/>
    <property type="project" value="Ensembl"/>
</dbReference>
<evidence type="ECO:0000256" key="3">
    <source>
        <dbReference type="SAM" id="MobiDB-lite"/>
    </source>
</evidence>
<name>A0A7N9D6T3_MACFA</name>
<dbReference type="SMART" id="SM00043">
    <property type="entry name" value="CY"/>
    <property type="match status" value="1"/>
</dbReference>
<dbReference type="Ensembl" id="ENSMFAT00000093885.1">
    <property type="protein sequence ID" value="ENSMFAP00000061351.1"/>
    <property type="gene ID" value="ENSMFAG00000062094.1"/>
</dbReference>
<dbReference type="Proteomes" id="UP000233100">
    <property type="component" value="Chromosome 10"/>
</dbReference>
<dbReference type="GO" id="GO:0060311">
    <property type="term" value="P:negative regulation of elastin catabolic process"/>
    <property type="evidence" value="ECO:0007669"/>
    <property type="project" value="Ensembl"/>
</dbReference>